<dbReference type="EMBL" id="QXDL01000047">
    <property type="protein sequence ID" value="RIH86312.1"/>
    <property type="molecule type" value="Genomic_DNA"/>
</dbReference>
<gene>
    <name evidence="2" type="ORF">Mterra_01457</name>
</gene>
<feature type="compositionally biased region" description="Basic and acidic residues" evidence="1">
    <location>
        <begin position="143"/>
        <end position="155"/>
    </location>
</feature>
<protein>
    <submittedName>
        <fullName evidence="2">Uncharacterized protein</fullName>
    </submittedName>
</protein>
<sequence length="264" mass="27660">MEAHQRVHVGLRVDQHLHLLQRQAEELHGLEHLEALVEQRRGVDGHLGPHLPARVAQGHLGGDVAQVGGLVQEGAAGGGEDELGHAGKGLAGQALEEGGVLGVHREDFRPAPLGLGPQQRPGRHHALLIGQRHAPPGPHRRPHPGEPREAGDSPYHHVGGVGGDLLDGGELEPGEAAAQLGVQRLVGGHGLGLELFDLGREGLEVAPCRQPHHAVAPPAADLEGLGADGAGGAQHDYTFVRRSFGHRPKVYPKARDADRLGGCS</sequence>
<evidence type="ECO:0000256" key="1">
    <source>
        <dbReference type="SAM" id="MobiDB-lite"/>
    </source>
</evidence>
<evidence type="ECO:0000313" key="3">
    <source>
        <dbReference type="Proteomes" id="UP000265715"/>
    </source>
</evidence>
<evidence type="ECO:0000313" key="2">
    <source>
        <dbReference type="EMBL" id="RIH86312.1"/>
    </source>
</evidence>
<dbReference type="AlphaFoldDB" id="A0A399EUM5"/>
<accession>A0A399EUM5</accession>
<name>A0A399EUM5_9DEIN</name>
<feature type="region of interest" description="Disordered" evidence="1">
    <location>
        <begin position="130"/>
        <end position="156"/>
    </location>
</feature>
<organism evidence="2 3">
    <name type="scientific">Calidithermus terrae</name>
    <dbReference type="NCBI Taxonomy" id="1408545"/>
    <lineage>
        <taxon>Bacteria</taxon>
        <taxon>Thermotogati</taxon>
        <taxon>Deinococcota</taxon>
        <taxon>Deinococci</taxon>
        <taxon>Thermales</taxon>
        <taxon>Thermaceae</taxon>
        <taxon>Calidithermus</taxon>
    </lineage>
</organism>
<comment type="caution">
    <text evidence="2">The sequence shown here is derived from an EMBL/GenBank/DDBJ whole genome shotgun (WGS) entry which is preliminary data.</text>
</comment>
<reference evidence="2 3" key="1">
    <citation type="submission" date="2018-08" db="EMBL/GenBank/DDBJ databases">
        <title>Meiothermus terrae DSM 26712 genome sequencing project.</title>
        <authorList>
            <person name="Da Costa M.S."/>
            <person name="Albuquerque L."/>
            <person name="Raposo P."/>
            <person name="Froufe H.J.C."/>
            <person name="Barroso C.S."/>
            <person name="Egas C."/>
        </authorList>
    </citation>
    <scope>NUCLEOTIDE SEQUENCE [LARGE SCALE GENOMIC DNA]</scope>
    <source>
        <strain evidence="2 3">DSM 26712</strain>
    </source>
</reference>
<dbReference type="Proteomes" id="UP000265715">
    <property type="component" value="Unassembled WGS sequence"/>
</dbReference>
<proteinExistence type="predicted"/>
<keyword evidence="3" id="KW-1185">Reference proteome</keyword>